<accession>A0A1I5LWV9</accession>
<keyword evidence="3" id="KW-1185">Reference proteome</keyword>
<evidence type="ECO:0008006" key="4">
    <source>
        <dbReference type="Google" id="ProtNLM"/>
    </source>
</evidence>
<proteinExistence type="predicted"/>
<gene>
    <name evidence="2" type="ORF">SAMN04489713_11141</name>
</gene>
<dbReference type="OrthoDB" id="3483277at2"/>
<evidence type="ECO:0000313" key="2">
    <source>
        <dbReference type="EMBL" id="SFP01231.1"/>
    </source>
</evidence>
<name>A0A1I5LWV9_9ACTN</name>
<protein>
    <recommendedName>
        <fullName evidence="4">DUF5678 domain-containing protein</fullName>
    </recommendedName>
</protein>
<dbReference type="RefSeq" id="WP_075022774.1">
    <property type="nucleotide sequence ID" value="NZ_UAPP01000002.1"/>
</dbReference>
<organism evidence="2 3">
    <name type="scientific">Actinomadura madurae</name>
    <dbReference type="NCBI Taxonomy" id="1993"/>
    <lineage>
        <taxon>Bacteria</taxon>
        <taxon>Bacillati</taxon>
        <taxon>Actinomycetota</taxon>
        <taxon>Actinomycetes</taxon>
        <taxon>Streptosporangiales</taxon>
        <taxon>Thermomonosporaceae</taxon>
        <taxon>Actinomadura</taxon>
    </lineage>
</organism>
<evidence type="ECO:0000256" key="1">
    <source>
        <dbReference type="SAM" id="MobiDB-lite"/>
    </source>
</evidence>
<evidence type="ECO:0000313" key="3">
    <source>
        <dbReference type="Proteomes" id="UP000183413"/>
    </source>
</evidence>
<dbReference type="Proteomes" id="UP000183413">
    <property type="component" value="Unassembled WGS sequence"/>
</dbReference>
<dbReference type="AlphaFoldDB" id="A0A1I5LWV9"/>
<dbReference type="EMBL" id="FOVH01000011">
    <property type="protein sequence ID" value="SFP01231.1"/>
    <property type="molecule type" value="Genomic_DNA"/>
</dbReference>
<sequence length="117" mass="13366">MGNLADCSATSWVYLDPDQIRRELEASFPGVRAWLGEYTGHWWALANDRLVEADTPRQLADRIREVPGVRRAISPQRPVFGRTQRPGMVVGSRSRGTSRPPQARPKRRRRALFGGWR</sequence>
<reference evidence="2 3" key="1">
    <citation type="submission" date="2016-10" db="EMBL/GenBank/DDBJ databases">
        <authorList>
            <person name="de Groot N.N."/>
        </authorList>
    </citation>
    <scope>NUCLEOTIDE SEQUENCE [LARGE SCALE GENOMIC DNA]</scope>
    <source>
        <strain evidence="2 3">DSM 43067</strain>
    </source>
</reference>
<dbReference type="InParanoid" id="A0A1I5LWV9"/>
<feature type="region of interest" description="Disordered" evidence="1">
    <location>
        <begin position="74"/>
        <end position="117"/>
    </location>
</feature>
<dbReference type="STRING" id="1993.SAMN04489713_11141"/>